<evidence type="ECO:0000256" key="1">
    <source>
        <dbReference type="SAM" id="Phobius"/>
    </source>
</evidence>
<dbReference type="Proteomes" id="UP001141458">
    <property type="component" value="Unassembled WGS sequence"/>
</dbReference>
<dbReference type="EMBL" id="JANDZV010000001">
    <property type="protein sequence ID" value="MCZ7407083.1"/>
    <property type="molecule type" value="Genomic_DNA"/>
</dbReference>
<gene>
    <name evidence="2" type="ORF">NND69_01685</name>
</gene>
<comment type="caution">
    <text evidence="2">The sequence shown here is derived from an EMBL/GenBank/DDBJ whole genome shotgun (WGS) entry which is preliminary data.</text>
</comment>
<feature type="transmembrane region" description="Helical" evidence="1">
    <location>
        <begin position="36"/>
        <end position="53"/>
    </location>
</feature>
<accession>A0A9X3HE93</accession>
<organism evidence="2 3">
    <name type="scientific">Parvimonas micra</name>
    <dbReference type="NCBI Taxonomy" id="33033"/>
    <lineage>
        <taxon>Bacteria</taxon>
        <taxon>Bacillati</taxon>
        <taxon>Bacillota</taxon>
        <taxon>Tissierellia</taxon>
        <taxon>Tissierellales</taxon>
        <taxon>Peptoniphilaceae</taxon>
        <taxon>Parvimonas</taxon>
    </lineage>
</organism>
<keyword evidence="1" id="KW-0812">Transmembrane</keyword>
<reference evidence="2" key="1">
    <citation type="submission" date="2022-07" db="EMBL/GenBank/DDBJ databases">
        <title>Parvimonas micra travels from the subgingival sulcus of the human oral cavity to the colorectal adenocarcinoma.</title>
        <authorList>
            <person name="Conde-Perez K."/>
            <person name="Buetas E."/>
            <person name="Aja-Macaya P."/>
            <person name="Martin-De Arribas E."/>
            <person name="Iglesias-Corras I."/>
            <person name="Trigo-Tasende N."/>
            <person name="Nasser-Ali M."/>
            <person name="Estevez L.S."/>
            <person name="Rumbo-Feal S."/>
            <person name="Otero-Alen B."/>
            <person name="Noguera J.F."/>
            <person name="Concha A."/>
            <person name="Pardinas-Lopez S."/>
            <person name="Carda-Dieguez M."/>
            <person name="Gomez-Randulfe I."/>
            <person name="Martinez-Lago N."/>
            <person name="Ladra S."/>
            <person name="Aparicio L.A."/>
            <person name="Bou G."/>
            <person name="Mira A."/>
            <person name="Vallejo J.A."/>
            <person name="Poza M."/>
        </authorList>
    </citation>
    <scope>NUCLEOTIDE SEQUENCE</scope>
    <source>
        <strain evidence="2">PM79KC-AC-4</strain>
    </source>
</reference>
<feature type="transmembrane region" description="Helical" evidence="1">
    <location>
        <begin position="12"/>
        <end position="30"/>
    </location>
</feature>
<protein>
    <submittedName>
        <fullName evidence="2">Uncharacterized protein</fullName>
    </submittedName>
</protein>
<keyword evidence="1" id="KW-0472">Membrane</keyword>
<dbReference type="RefSeq" id="WP_269720460.1">
    <property type="nucleotide sequence ID" value="NZ_CP101408.1"/>
</dbReference>
<evidence type="ECO:0000313" key="3">
    <source>
        <dbReference type="Proteomes" id="UP001141458"/>
    </source>
</evidence>
<name>A0A9X3HE93_9FIRM</name>
<proteinExistence type="predicted"/>
<sequence length="75" mass="8923">MSILTNKKFNLIINVLIVFICILMLIFFKTRTFEKVLIIMILILKLLSVFDFFKNKRMKEKREVKKSGKKKKGAK</sequence>
<keyword evidence="1" id="KW-1133">Transmembrane helix</keyword>
<dbReference type="AlphaFoldDB" id="A0A9X3HE93"/>
<evidence type="ECO:0000313" key="2">
    <source>
        <dbReference type="EMBL" id="MCZ7407083.1"/>
    </source>
</evidence>